<accession>A0A8S5UBM6</accession>
<keyword evidence="1" id="KW-0472">Membrane</keyword>
<keyword evidence="1" id="KW-1133">Transmembrane helix</keyword>
<sequence>MGKIKDPENQLSRILSVVIAFFIGTLFVFVILGISKCHVIDDLEYANYKTLEYKENLCNAYYNYFNNAEAMLDSVKIEDSPYIETDKGSEYLNSVKVVKDLQDQEENCDKY</sequence>
<keyword evidence="1" id="KW-0812">Transmembrane</keyword>
<organism evidence="2">
    <name type="scientific">Podoviridae sp. ctZkC8</name>
    <dbReference type="NCBI Taxonomy" id="2825259"/>
    <lineage>
        <taxon>Viruses</taxon>
        <taxon>Duplodnaviria</taxon>
        <taxon>Heunggongvirae</taxon>
        <taxon>Uroviricota</taxon>
        <taxon>Caudoviricetes</taxon>
    </lineage>
</organism>
<proteinExistence type="predicted"/>
<protein>
    <submittedName>
        <fullName evidence="2">Uncharacterized protein</fullName>
    </submittedName>
</protein>
<reference evidence="2" key="1">
    <citation type="journal article" date="2021" name="Proc. Natl. Acad. Sci. U.S.A.">
        <title>A Catalog of Tens of Thousands of Viruses from Human Metagenomes Reveals Hidden Associations with Chronic Diseases.</title>
        <authorList>
            <person name="Tisza M.J."/>
            <person name="Buck C.B."/>
        </authorList>
    </citation>
    <scope>NUCLEOTIDE SEQUENCE</scope>
    <source>
        <strain evidence="2">CtZkC8</strain>
    </source>
</reference>
<feature type="transmembrane region" description="Helical" evidence="1">
    <location>
        <begin position="12"/>
        <end position="34"/>
    </location>
</feature>
<dbReference type="EMBL" id="BK016062">
    <property type="protein sequence ID" value="DAF91872.1"/>
    <property type="molecule type" value="Genomic_DNA"/>
</dbReference>
<name>A0A8S5UBM6_9CAUD</name>
<evidence type="ECO:0000313" key="2">
    <source>
        <dbReference type="EMBL" id="DAF91872.1"/>
    </source>
</evidence>
<evidence type="ECO:0000256" key="1">
    <source>
        <dbReference type="SAM" id="Phobius"/>
    </source>
</evidence>